<keyword evidence="1" id="KW-1133">Transmembrane helix</keyword>
<evidence type="ECO:0008006" key="4">
    <source>
        <dbReference type="Google" id="ProtNLM"/>
    </source>
</evidence>
<feature type="transmembrane region" description="Helical" evidence="1">
    <location>
        <begin position="120"/>
        <end position="140"/>
    </location>
</feature>
<evidence type="ECO:0000313" key="2">
    <source>
        <dbReference type="EMBL" id="PWN57494.1"/>
    </source>
</evidence>
<dbReference type="AlphaFoldDB" id="A0A363UPX2"/>
<keyword evidence="1" id="KW-0812">Transmembrane</keyword>
<reference evidence="2 3" key="1">
    <citation type="submission" date="2018-05" db="EMBL/GenBank/DDBJ databases">
        <title>Abyssibacter profundi OUC007T gen. nov., sp. nov, a marine bacterium isolated from seawater of the Mariana Trench.</title>
        <authorList>
            <person name="Zhou S."/>
        </authorList>
    </citation>
    <scope>NUCLEOTIDE SEQUENCE [LARGE SCALE GENOMIC DNA]</scope>
    <source>
        <strain evidence="2 3">OUC007</strain>
    </source>
</reference>
<protein>
    <recommendedName>
        <fullName evidence="4">DUF4198 domain-containing protein</fullName>
    </recommendedName>
</protein>
<sequence length="157" mass="17355">MRLLALTMLWGIALSAQGHGAHSKPYGGEVRAYQFEYALGEPLRRAEVSVYPPDSEQRYLQGWTDQQGVFAFAPARPGAWRLEIRDGKGHAIQRYVRVGPTTATSAAPNHDPAPALARHGMVLILALSLLLNAWLGLMLLQQRQINQRQTTDSPEDA</sequence>
<dbReference type="SUPFAM" id="SSF49478">
    <property type="entry name" value="Cna protein B-type domain"/>
    <property type="match status" value="1"/>
</dbReference>
<gene>
    <name evidence="2" type="ORF">DEH80_03120</name>
</gene>
<comment type="caution">
    <text evidence="2">The sequence shown here is derived from an EMBL/GenBank/DDBJ whole genome shotgun (WGS) entry which is preliminary data.</text>
</comment>
<evidence type="ECO:0000256" key="1">
    <source>
        <dbReference type="SAM" id="Phobius"/>
    </source>
</evidence>
<proteinExistence type="predicted"/>
<organism evidence="2 3">
    <name type="scientific">Abyssibacter profundi</name>
    <dbReference type="NCBI Taxonomy" id="2182787"/>
    <lineage>
        <taxon>Bacteria</taxon>
        <taxon>Pseudomonadati</taxon>
        <taxon>Pseudomonadota</taxon>
        <taxon>Gammaproteobacteria</taxon>
        <taxon>Chromatiales</taxon>
        <taxon>Oceanococcaceae</taxon>
        <taxon>Abyssibacter</taxon>
    </lineage>
</organism>
<accession>A0A363UPX2</accession>
<dbReference type="Proteomes" id="UP000251800">
    <property type="component" value="Unassembled WGS sequence"/>
</dbReference>
<keyword evidence="1" id="KW-0472">Membrane</keyword>
<evidence type="ECO:0000313" key="3">
    <source>
        <dbReference type="Proteomes" id="UP000251800"/>
    </source>
</evidence>
<keyword evidence="3" id="KW-1185">Reference proteome</keyword>
<name>A0A363UPX2_9GAMM</name>
<dbReference type="EMBL" id="QEQK01000002">
    <property type="protein sequence ID" value="PWN57494.1"/>
    <property type="molecule type" value="Genomic_DNA"/>
</dbReference>